<dbReference type="Pfam" id="PF01477">
    <property type="entry name" value="PLAT"/>
    <property type="match status" value="1"/>
</dbReference>
<sequence>ITTTLAPTTTGNSSLAATVPPSQFQGRLRALVFTIVSGCKHWDADSEQWLRDGCTVRSAISITCACYCDRLSVFAGAFFVPPNTKRRDAINPVVALVTGVVCFLYIIAMMFAWRVDRKNGNKAAILVVRGRNPKPFFNYLVNIMTGWRRGAGTKSDVMLRLMGSRGNSEWVSIPNAAGSLFQSGAEECFAIDTQAPLGEVTRVLIGHNCLGSPSWYLQHVTVVQVDRNRVYDFVCGRWLKGPQQLSLTEGLHVNYDEQPLKHRVVTKISQVLRGHHLWLGTVAASPHANFNRKMRVTCCLSLLVLTMVISM</sequence>
<feature type="domain" description="PLAT" evidence="3">
    <location>
        <begin position="137"/>
        <end position="253"/>
    </location>
</feature>
<organism evidence="4">
    <name type="scientific">Capitella teleta</name>
    <name type="common">Polychaete worm</name>
    <dbReference type="NCBI Taxonomy" id="283909"/>
    <lineage>
        <taxon>Eukaryota</taxon>
        <taxon>Metazoa</taxon>
        <taxon>Spiralia</taxon>
        <taxon>Lophotrochozoa</taxon>
        <taxon>Annelida</taxon>
        <taxon>Polychaeta</taxon>
        <taxon>Sedentaria</taxon>
        <taxon>Scolecida</taxon>
        <taxon>Capitellidae</taxon>
        <taxon>Capitella</taxon>
    </lineage>
</organism>
<comment type="caution">
    <text evidence="1">Lacks conserved residue(s) required for the propagation of feature annotation.</text>
</comment>
<dbReference type="EMBL" id="KB305537">
    <property type="protein sequence ID" value="ELU00956.1"/>
    <property type="molecule type" value="Genomic_DNA"/>
</dbReference>
<keyword evidence="2" id="KW-0812">Transmembrane</keyword>
<feature type="transmembrane region" description="Helical" evidence="2">
    <location>
        <begin position="93"/>
        <end position="113"/>
    </location>
</feature>
<keyword evidence="2" id="KW-0472">Membrane</keyword>
<evidence type="ECO:0000313" key="5">
    <source>
        <dbReference type="EnsemblMetazoa" id="CapteP74467"/>
    </source>
</evidence>
<evidence type="ECO:0000313" key="6">
    <source>
        <dbReference type="Proteomes" id="UP000014760"/>
    </source>
</evidence>
<dbReference type="PANTHER" id="PTHR10877">
    <property type="entry name" value="POLYCYSTIN FAMILY MEMBER"/>
    <property type="match status" value="1"/>
</dbReference>
<dbReference type="EnsemblMetazoa" id="CapteT74467">
    <property type="protein sequence ID" value="CapteP74467"/>
    <property type="gene ID" value="CapteG74467"/>
</dbReference>
<reference evidence="5" key="3">
    <citation type="submission" date="2015-06" db="UniProtKB">
        <authorList>
            <consortium name="EnsemblMetazoa"/>
        </authorList>
    </citation>
    <scope>IDENTIFICATION</scope>
</reference>
<feature type="non-terminal residue" evidence="4">
    <location>
        <position position="1"/>
    </location>
</feature>
<reference evidence="6" key="1">
    <citation type="submission" date="2012-12" db="EMBL/GenBank/DDBJ databases">
        <authorList>
            <person name="Hellsten U."/>
            <person name="Grimwood J."/>
            <person name="Chapman J.A."/>
            <person name="Shapiro H."/>
            <person name="Aerts A."/>
            <person name="Otillar R.P."/>
            <person name="Terry A.Y."/>
            <person name="Boore J.L."/>
            <person name="Simakov O."/>
            <person name="Marletaz F."/>
            <person name="Cho S.-J."/>
            <person name="Edsinger-Gonzales E."/>
            <person name="Havlak P."/>
            <person name="Kuo D.-H."/>
            <person name="Larsson T."/>
            <person name="Lv J."/>
            <person name="Arendt D."/>
            <person name="Savage R."/>
            <person name="Osoegawa K."/>
            <person name="de Jong P."/>
            <person name="Lindberg D.R."/>
            <person name="Seaver E.C."/>
            <person name="Weisblat D.A."/>
            <person name="Putnam N.H."/>
            <person name="Grigoriev I.V."/>
            <person name="Rokhsar D.S."/>
        </authorList>
    </citation>
    <scope>NUCLEOTIDE SEQUENCE</scope>
    <source>
        <strain evidence="6">I ESC-2004</strain>
    </source>
</reference>
<dbReference type="InterPro" id="IPR001024">
    <property type="entry name" value="PLAT/LH2_dom"/>
</dbReference>
<dbReference type="Gene3D" id="2.40.180.10">
    <property type="entry name" value="Catalase core domain"/>
    <property type="match status" value="1"/>
</dbReference>
<dbReference type="GO" id="GO:0016020">
    <property type="term" value="C:membrane"/>
    <property type="evidence" value="ECO:0007669"/>
    <property type="project" value="TreeGrafter"/>
</dbReference>
<dbReference type="OrthoDB" id="444119at2759"/>
<dbReference type="PANTHER" id="PTHR10877:SF194">
    <property type="entry name" value="LOCATION OF VULVA DEFECTIVE 1"/>
    <property type="match status" value="1"/>
</dbReference>
<dbReference type="GO" id="GO:0005262">
    <property type="term" value="F:calcium channel activity"/>
    <property type="evidence" value="ECO:0007669"/>
    <property type="project" value="TreeGrafter"/>
</dbReference>
<gene>
    <name evidence="4" type="ORF">CAPTEDRAFT_74467</name>
</gene>
<evidence type="ECO:0000256" key="1">
    <source>
        <dbReference type="PROSITE-ProRule" id="PRU00152"/>
    </source>
</evidence>
<accession>R7U4E3</accession>
<dbReference type="AlphaFoldDB" id="R7U4E3"/>
<evidence type="ECO:0000313" key="4">
    <source>
        <dbReference type="EMBL" id="ELU00956.1"/>
    </source>
</evidence>
<dbReference type="SUPFAM" id="SSF49723">
    <property type="entry name" value="Lipase/lipooxygenase domain (PLAT/LH2 domain)"/>
    <property type="match status" value="1"/>
</dbReference>
<reference evidence="4 6" key="2">
    <citation type="journal article" date="2013" name="Nature">
        <title>Insights into bilaterian evolution from three spiralian genomes.</title>
        <authorList>
            <person name="Simakov O."/>
            <person name="Marletaz F."/>
            <person name="Cho S.J."/>
            <person name="Edsinger-Gonzales E."/>
            <person name="Havlak P."/>
            <person name="Hellsten U."/>
            <person name="Kuo D.H."/>
            <person name="Larsson T."/>
            <person name="Lv J."/>
            <person name="Arendt D."/>
            <person name="Savage R."/>
            <person name="Osoegawa K."/>
            <person name="de Jong P."/>
            <person name="Grimwood J."/>
            <person name="Chapman J.A."/>
            <person name="Shapiro H."/>
            <person name="Aerts A."/>
            <person name="Otillar R.P."/>
            <person name="Terry A.Y."/>
            <person name="Boore J.L."/>
            <person name="Grigoriev I.V."/>
            <person name="Lindberg D.R."/>
            <person name="Seaver E.C."/>
            <person name="Weisblat D.A."/>
            <person name="Putnam N.H."/>
            <person name="Rokhsar D.S."/>
        </authorList>
    </citation>
    <scope>NUCLEOTIDE SEQUENCE</scope>
    <source>
        <strain evidence="4 6">I ESC-2004</strain>
    </source>
</reference>
<dbReference type="SMART" id="SM00308">
    <property type="entry name" value="LH2"/>
    <property type="match status" value="1"/>
</dbReference>
<keyword evidence="6" id="KW-1185">Reference proteome</keyword>
<dbReference type="EMBL" id="AMQN01009495">
    <property type="status" value="NOT_ANNOTATED_CDS"/>
    <property type="molecule type" value="Genomic_DNA"/>
</dbReference>
<dbReference type="InterPro" id="IPR036392">
    <property type="entry name" value="PLAT/LH2_dom_sf"/>
</dbReference>
<evidence type="ECO:0000256" key="2">
    <source>
        <dbReference type="SAM" id="Phobius"/>
    </source>
</evidence>
<keyword evidence="2" id="KW-1133">Transmembrane helix</keyword>
<dbReference type="PROSITE" id="PS50095">
    <property type="entry name" value="PLAT"/>
    <property type="match status" value="1"/>
</dbReference>
<name>R7U4E3_CAPTE</name>
<evidence type="ECO:0000259" key="3">
    <source>
        <dbReference type="PROSITE" id="PS50095"/>
    </source>
</evidence>
<proteinExistence type="predicted"/>
<dbReference type="OMA" id="YGESELH"/>
<feature type="non-terminal residue" evidence="4">
    <location>
        <position position="311"/>
    </location>
</feature>
<dbReference type="InterPro" id="IPR051223">
    <property type="entry name" value="Polycystin"/>
</dbReference>
<dbReference type="STRING" id="283909.R7U4E3"/>
<protein>
    <recommendedName>
        <fullName evidence="3">PLAT domain-containing protein</fullName>
    </recommendedName>
</protein>
<dbReference type="GO" id="GO:0050982">
    <property type="term" value="P:detection of mechanical stimulus"/>
    <property type="evidence" value="ECO:0007669"/>
    <property type="project" value="TreeGrafter"/>
</dbReference>
<dbReference type="HOGENOM" id="CLU_009624_1_0_1"/>
<dbReference type="Proteomes" id="UP000014760">
    <property type="component" value="Unassembled WGS sequence"/>
</dbReference>